<evidence type="ECO:0000313" key="2">
    <source>
        <dbReference type="Proteomes" id="UP000198756"/>
    </source>
</evidence>
<name>A0A1G5YGD2_9BACT</name>
<reference evidence="2" key="1">
    <citation type="submission" date="2016-10" db="EMBL/GenBank/DDBJ databases">
        <authorList>
            <person name="Varghese N."/>
            <person name="Submissions S."/>
        </authorList>
    </citation>
    <scope>NUCLEOTIDE SEQUENCE [LARGE SCALE GENOMIC DNA]</scope>
    <source>
        <strain evidence="2">DSM 22703</strain>
    </source>
</reference>
<evidence type="ECO:0000313" key="1">
    <source>
        <dbReference type="EMBL" id="SDA81316.1"/>
    </source>
</evidence>
<protein>
    <recommendedName>
        <fullName evidence="3">DUF3299 domain-containing protein</fullName>
    </recommendedName>
</protein>
<dbReference type="Gene3D" id="2.40.50.870">
    <property type="entry name" value="Protein of unknown function (DUF3299)"/>
    <property type="match status" value="1"/>
</dbReference>
<accession>A0A1G5YGD2</accession>
<evidence type="ECO:0008006" key="3">
    <source>
        <dbReference type="Google" id="ProtNLM"/>
    </source>
</evidence>
<dbReference type="STRING" id="279824.SAMN03080617_02512"/>
<gene>
    <name evidence="1" type="ORF">SAMN03080617_02512</name>
</gene>
<keyword evidence="2" id="KW-1185">Reference proteome</keyword>
<dbReference type="Proteomes" id="UP000198756">
    <property type="component" value="Unassembled WGS sequence"/>
</dbReference>
<sequence>MLELKSETSVSKNPFHRIVIAAFIVVTLVSAQRPPDRMWELFSKTRFTEKLNRKFGQYFYYPNFPEELKKLEGQTVELQGFFIPLEMGNVNTLILSKYPMAECFFCGGSGPESVAVAYLKSKPTQKLKMDQIIKVRGTLHLNAEDVEEMTFILKNAEIIK</sequence>
<dbReference type="AlphaFoldDB" id="A0A1G5YGD2"/>
<proteinExistence type="predicted"/>
<organism evidence="1 2">
    <name type="scientific">Algoriphagus alkaliphilus</name>
    <dbReference type="NCBI Taxonomy" id="279824"/>
    <lineage>
        <taxon>Bacteria</taxon>
        <taxon>Pseudomonadati</taxon>
        <taxon>Bacteroidota</taxon>
        <taxon>Cytophagia</taxon>
        <taxon>Cytophagales</taxon>
        <taxon>Cyclobacteriaceae</taxon>
        <taxon>Algoriphagus</taxon>
    </lineage>
</organism>
<dbReference type="RefSeq" id="WP_245693255.1">
    <property type="nucleotide sequence ID" value="NZ_FMXE01000016.1"/>
</dbReference>
<dbReference type="EMBL" id="FMXE01000016">
    <property type="protein sequence ID" value="SDA81316.1"/>
    <property type="molecule type" value="Genomic_DNA"/>
</dbReference>